<dbReference type="Proteomes" id="UP001163726">
    <property type="component" value="Chromosome"/>
</dbReference>
<dbReference type="PROSITE" id="PS51257">
    <property type="entry name" value="PROKAR_LIPOPROTEIN"/>
    <property type="match status" value="1"/>
</dbReference>
<evidence type="ECO:0000313" key="6">
    <source>
        <dbReference type="Proteomes" id="UP001163726"/>
    </source>
</evidence>
<dbReference type="RefSeq" id="WP_268074793.1">
    <property type="nucleotide sequence ID" value="NZ_CP109965.1"/>
</dbReference>
<dbReference type="PANTHER" id="PTHR45953:SF1">
    <property type="entry name" value="IDURONATE 2-SULFATASE"/>
    <property type="match status" value="1"/>
</dbReference>
<evidence type="ECO:0000256" key="1">
    <source>
        <dbReference type="ARBA" id="ARBA00022723"/>
    </source>
</evidence>
<sequence>MFTFKKSLFYFALTQTLFLVACAKPQTEAQTVKQTPPKTDSALVQSALPTPKQQPNILWIITDDQRADSIAAFNRSQRGTSESALGFVASPAIDKLAAQGTMFTHAYNNSPACAPSRASMQFGLYPHRSGRFGFEYYHNQHDLKLEPTATTLQKQGYQTTLVGKRGVRLKQFDDNKLGQIIPIYDEKIDFNKDLGHQSYNHGGKHKLFTDVSRIDQFDKSGAKWKKIASHEHYLFPDGRVEIIDQSKVDPNKPTAVEKELDILRSYTRSQSKLILGGVSPQPAGETLDGHILKSFVDYLKHPNEQYKAHFDRNIQGPNTDKPQFLNLGFHFPHTPVLPPKSFRDQFKNRTYKIPDFSKAEVEKLPAQMKSLYQNLKVDGMTYAQKQQAIADYYAFCAYGDYLIGQAVDAFKTFSEKQGRDYLIVLTVGDHGWQLGEQGIEAKFSSWNTSNQGIVIVADSTKQRFPENLVVDDFVEYVDLAPTILQAAGLNASQDKPELDGFDLAQVIRQPELKRDYVIAELNAIVGPRAYLRGKDFAFSMRVRKENGFPGKAYQPGENINWAYQASDQEVEMGLYDLRCDANEQNNLAYDDKYADITRYFRKKLTDIVIGDGRVEVDWSKPNTYYVNDYATGAHDRKLAGLAKLDLPVCD</sequence>
<feature type="domain" description="Sulfatase N-terminal" evidence="4">
    <location>
        <begin position="55"/>
        <end position="488"/>
    </location>
</feature>
<dbReference type="SUPFAM" id="SSF53649">
    <property type="entry name" value="Alkaline phosphatase-like"/>
    <property type="match status" value="1"/>
</dbReference>
<keyword evidence="1" id="KW-0479">Metal-binding</keyword>
<dbReference type="PANTHER" id="PTHR45953">
    <property type="entry name" value="IDURONATE 2-SULFATASE"/>
    <property type="match status" value="1"/>
</dbReference>
<gene>
    <name evidence="5" type="ORF">OLW01_01080</name>
</gene>
<evidence type="ECO:0000259" key="4">
    <source>
        <dbReference type="Pfam" id="PF00884"/>
    </source>
</evidence>
<feature type="signal peptide" evidence="3">
    <location>
        <begin position="1"/>
        <end position="23"/>
    </location>
</feature>
<accession>A0ABY7AP55</accession>
<organism evidence="5 6">
    <name type="scientific">Catenovulum adriaticum</name>
    <dbReference type="NCBI Taxonomy" id="2984846"/>
    <lineage>
        <taxon>Bacteria</taxon>
        <taxon>Pseudomonadati</taxon>
        <taxon>Pseudomonadota</taxon>
        <taxon>Gammaproteobacteria</taxon>
        <taxon>Alteromonadales</taxon>
        <taxon>Alteromonadaceae</taxon>
        <taxon>Catenovulum</taxon>
    </lineage>
</organism>
<dbReference type="Gene3D" id="3.40.720.10">
    <property type="entry name" value="Alkaline Phosphatase, subunit A"/>
    <property type="match status" value="1"/>
</dbReference>
<keyword evidence="2" id="KW-0378">Hydrolase</keyword>
<protein>
    <submittedName>
        <fullName evidence="5">Sulfatase-like hydrolase/transferase</fullName>
    </submittedName>
</protein>
<keyword evidence="6" id="KW-1185">Reference proteome</keyword>
<dbReference type="Pfam" id="PF00884">
    <property type="entry name" value="Sulfatase"/>
    <property type="match status" value="1"/>
</dbReference>
<dbReference type="InterPro" id="IPR017850">
    <property type="entry name" value="Alkaline_phosphatase_core_sf"/>
</dbReference>
<keyword evidence="3" id="KW-0732">Signal</keyword>
<dbReference type="EMBL" id="CP109965">
    <property type="protein sequence ID" value="WAJ70441.1"/>
    <property type="molecule type" value="Genomic_DNA"/>
</dbReference>
<reference evidence="5" key="1">
    <citation type="submission" date="2022-10" db="EMBL/GenBank/DDBJ databases">
        <title>Catenovulum adriacola sp. nov. isolated in the Harbour of Susak.</title>
        <authorList>
            <person name="Schoch T."/>
            <person name="Reich S.J."/>
            <person name="Stoeferle S."/>
            <person name="Flaiz M."/>
            <person name="Kazda M."/>
            <person name="Riedel C.U."/>
            <person name="Duerre P."/>
        </authorList>
    </citation>
    <scope>NUCLEOTIDE SEQUENCE</scope>
    <source>
        <strain evidence="5">TS8</strain>
    </source>
</reference>
<evidence type="ECO:0000313" key="5">
    <source>
        <dbReference type="EMBL" id="WAJ70441.1"/>
    </source>
</evidence>
<evidence type="ECO:0000256" key="3">
    <source>
        <dbReference type="SAM" id="SignalP"/>
    </source>
</evidence>
<evidence type="ECO:0000256" key="2">
    <source>
        <dbReference type="ARBA" id="ARBA00022801"/>
    </source>
</evidence>
<name>A0ABY7AP55_9ALTE</name>
<feature type="chain" id="PRO_5045583498" evidence="3">
    <location>
        <begin position="24"/>
        <end position="650"/>
    </location>
</feature>
<dbReference type="InterPro" id="IPR000917">
    <property type="entry name" value="Sulfatase_N"/>
</dbReference>
<proteinExistence type="predicted"/>
<dbReference type="CDD" id="cd16153">
    <property type="entry name" value="sulfatase_like"/>
    <property type="match status" value="1"/>
</dbReference>